<feature type="compositionally biased region" description="Polar residues" evidence="1">
    <location>
        <begin position="125"/>
        <end position="150"/>
    </location>
</feature>
<dbReference type="EMBL" id="KZ308604">
    <property type="protein sequence ID" value="KAG8232222.1"/>
    <property type="molecule type" value="Genomic_DNA"/>
</dbReference>
<reference evidence="2" key="1">
    <citation type="submission" date="2013-04" db="EMBL/GenBank/DDBJ databases">
        <authorList>
            <person name="Qu J."/>
            <person name="Murali S.C."/>
            <person name="Bandaranaike D."/>
            <person name="Bellair M."/>
            <person name="Blankenburg K."/>
            <person name="Chao H."/>
            <person name="Dinh H."/>
            <person name="Doddapaneni H."/>
            <person name="Downs B."/>
            <person name="Dugan-Rocha S."/>
            <person name="Elkadiri S."/>
            <person name="Gnanaolivu R.D."/>
            <person name="Hernandez B."/>
            <person name="Javaid M."/>
            <person name="Jayaseelan J.C."/>
            <person name="Lee S."/>
            <person name="Li M."/>
            <person name="Ming W."/>
            <person name="Munidasa M."/>
            <person name="Muniz J."/>
            <person name="Nguyen L."/>
            <person name="Ongeri F."/>
            <person name="Osuji N."/>
            <person name="Pu L.-L."/>
            <person name="Puazo M."/>
            <person name="Qu C."/>
            <person name="Quiroz J."/>
            <person name="Raj R."/>
            <person name="Weissenberger G."/>
            <person name="Xin Y."/>
            <person name="Zou X."/>
            <person name="Han Y."/>
            <person name="Richards S."/>
            <person name="Worley K."/>
            <person name="Muzny D."/>
            <person name="Gibbs R."/>
        </authorList>
    </citation>
    <scope>NUCLEOTIDE SEQUENCE</scope>
    <source>
        <strain evidence="2">Sampled in the wild</strain>
    </source>
</reference>
<reference evidence="2" key="2">
    <citation type="submission" date="2017-10" db="EMBL/GenBank/DDBJ databases">
        <title>Ladona fulva Genome sequencing and assembly.</title>
        <authorList>
            <person name="Murali S."/>
            <person name="Richards S."/>
            <person name="Bandaranaike D."/>
            <person name="Bellair M."/>
            <person name="Blankenburg K."/>
            <person name="Chao H."/>
            <person name="Dinh H."/>
            <person name="Doddapaneni H."/>
            <person name="Dugan-Rocha S."/>
            <person name="Elkadiri S."/>
            <person name="Gnanaolivu R."/>
            <person name="Hernandez B."/>
            <person name="Skinner E."/>
            <person name="Javaid M."/>
            <person name="Lee S."/>
            <person name="Li M."/>
            <person name="Ming W."/>
            <person name="Munidasa M."/>
            <person name="Muniz J."/>
            <person name="Nguyen L."/>
            <person name="Hughes D."/>
            <person name="Osuji N."/>
            <person name="Pu L.-L."/>
            <person name="Puazo M."/>
            <person name="Qu C."/>
            <person name="Quiroz J."/>
            <person name="Raj R."/>
            <person name="Weissenberger G."/>
            <person name="Xin Y."/>
            <person name="Zou X."/>
            <person name="Han Y."/>
            <person name="Worley K."/>
            <person name="Muzny D."/>
            <person name="Gibbs R."/>
        </authorList>
    </citation>
    <scope>NUCLEOTIDE SEQUENCE</scope>
    <source>
        <strain evidence="2">Sampled in the wild</strain>
    </source>
</reference>
<feature type="compositionally biased region" description="Low complexity" evidence="1">
    <location>
        <begin position="68"/>
        <end position="80"/>
    </location>
</feature>
<evidence type="ECO:0000313" key="3">
    <source>
        <dbReference type="Proteomes" id="UP000792457"/>
    </source>
</evidence>
<dbReference type="AlphaFoldDB" id="A0A8K0P3Y5"/>
<organism evidence="2 3">
    <name type="scientific">Ladona fulva</name>
    <name type="common">Scarce chaser dragonfly</name>
    <name type="synonym">Libellula fulva</name>
    <dbReference type="NCBI Taxonomy" id="123851"/>
    <lineage>
        <taxon>Eukaryota</taxon>
        <taxon>Metazoa</taxon>
        <taxon>Ecdysozoa</taxon>
        <taxon>Arthropoda</taxon>
        <taxon>Hexapoda</taxon>
        <taxon>Insecta</taxon>
        <taxon>Pterygota</taxon>
        <taxon>Palaeoptera</taxon>
        <taxon>Odonata</taxon>
        <taxon>Epiprocta</taxon>
        <taxon>Anisoptera</taxon>
        <taxon>Libelluloidea</taxon>
        <taxon>Libellulidae</taxon>
        <taxon>Ladona</taxon>
    </lineage>
</organism>
<evidence type="ECO:0000256" key="1">
    <source>
        <dbReference type="SAM" id="MobiDB-lite"/>
    </source>
</evidence>
<feature type="compositionally biased region" description="Basic and acidic residues" evidence="1">
    <location>
        <begin position="108"/>
        <end position="118"/>
    </location>
</feature>
<dbReference type="Proteomes" id="UP000792457">
    <property type="component" value="Unassembled WGS sequence"/>
</dbReference>
<protein>
    <submittedName>
        <fullName evidence="2">Uncharacterized protein</fullName>
    </submittedName>
</protein>
<proteinExistence type="predicted"/>
<feature type="region of interest" description="Disordered" evidence="1">
    <location>
        <begin position="452"/>
        <end position="472"/>
    </location>
</feature>
<evidence type="ECO:0000313" key="2">
    <source>
        <dbReference type="EMBL" id="KAG8232222.1"/>
    </source>
</evidence>
<accession>A0A8K0P3Y5</accession>
<dbReference type="OrthoDB" id="6747557at2759"/>
<feature type="compositionally biased region" description="Polar residues" evidence="1">
    <location>
        <begin position="459"/>
        <end position="470"/>
    </location>
</feature>
<feature type="region of interest" description="Disordered" evidence="1">
    <location>
        <begin position="31"/>
        <end position="153"/>
    </location>
</feature>
<sequence length="532" mass="60240">MERINLWKPLHICAKGRIARDVFLGELSKKREEVTGKRTTNRRKQLNIPAGKSISIADVEEARRTGNPTAAKKARSSSSTRARRPRKKSSLEDDIVEESSDSESSSDGQHDDNKKWSEEDPSDSEVLSESFNDISGTDKPNSSVISNTSDIPRVHGMGSRESTFIVDDFVVVNFEGKLFPGRVTEVKPEGYIVSTMERSKIYWKWPAREDAILYSKEEVLYRIEPPRPVGKRSFFEMQICRTYRHVREGCSNAMTLSICVYVEKDTYYMIKEPPSKYNYRRKSGITRRTVSQQIKFFNFSHLVQHMHGWRCQRLKTAALKHANCKDNHPANYHGYPAYKSIKELKGATTKQASGKSNTQPPPEVLHQNFSKRLDPYEKHVIPSCAIILDPRFKKLAFSLEEDASLAYKHAQKVADALHLKEKEGGTVHFSHQCGVWLLRVCASRKLRMRERSTVAPAVTNPQKKSKNSAIGNGPITLATSPFKRIIPIISGKCTAESLSKGSSPDFALGDLLARRETRPGPFLRADRLLPIY</sequence>
<feature type="compositionally biased region" description="Acidic residues" evidence="1">
    <location>
        <begin position="92"/>
        <end position="101"/>
    </location>
</feature>
<gene>
    <name evidence="2" type="ORF">J437_LFUL011966</name>
</gene>
<name>A0A8K0P3Y5_LADFU</name>
<comment type="caution">
    <text evidence="2">The sequence shown here is derived from an EMBL/GenBank/DDBJ whole genome shotgun (WGS) entry which is preliminary data.</text>
</comment>
<keyword evidence="3" id="KW-1185">Reference proteome</keyword>